<proteinExistence type="predicted"/>
<name>A0ABU7QT88_AVIPA</name>
<dbReference type="RefSeq" id="WP_194752145.1">
    <property type="nucleotide sequence ID" value="NZ_CP173228.1"/>
</dbReference>
<evidence type="ECO:0000313" key="3">
    <source>
        <dbReference type="Proteomes" id="UP001352533"/>
    </source>
</evidence>
<keyword evidence="1" id="KW-1133">Transmembrane helix</keyword>
<gene>
    <name evidence="2" type="ORF">M5S25_11515</name>
</gene>
<reference evidence="2 3" key="1">
    <citation type="journal article" date="2022" name="Front. Microbiol.">
        <title>Commensal bacteria contribute to the growth of multidrug-resistant Avibacterium paragallinarum in chickens.</title>
        <authorList>
            <person name="Zhu J."/>
            <person name="Chen Y."/>
            <person name="Wu Y."/>
            <person name="Wang Y."/>
            <person name="Zhu K."/>
        </authorList>
    </citation>
    <scope>NUCLEOTIDE SEQUENCE [LARGE SCALE GENOMIC DNA]</scope>
    <source>
        <strain evidence="2 3">AV12</strain>
    </source>
</reference>
<organism evidence="2 3">
    <name type="scientific">Avibacterium paragallinarum</name>
    <name type="common">Haemophilus gallinarum</name>
    <dbReference type="NCBI Taxonomy" id="728"/>
    <lineage>
        <taxon>Bacteria</taxon>
        <taxon>Pseudomonadati</taxon>
        <taxon>Pseudomonadota</taxon>
        <taxon>Gammaproteobacteria</taxon>
        <taxon>Pasteurellales</taxon>
        <taxon>Pasteurellaceae</taxon>
        <taxon>Avibacterium</taxon>
    </lineage>
</organism>
<keyword evidence="1" id="KW-0472">Membrane</keyword>
<comment type="caution">
    <text evidence="2">The sequence shown here is derived from an EMBL/GenBank/DDBJ whole genome shotgun (WGS) entry which is preliminary data.</text>
</comment>
<keyword evidence="1" id="KW-0812">Transmembrane</keyword>
<evidence type="ECO:0000256" key="1">
    <source>
        <dbReference type="SAM" id="Phobius"/>
    </source>
</evidence>
<dbReference type="EMBL" id="JAMDKS010000065">
    <property type="protein sequence ID" value="MEE6113794.1"/>
    <property type="molecule type" value="Genomic_DNA"/>
</dbReference>
<keyword evidence="3" id="KW-1185">Reference proteome</keyword>
<protein>
    <submittedName>
        <fullName evidence="2">Uncharacterized protein</fullName>
    </submittedName>
</protein>
<evidence type="ECO:0000313" key="2">
    <source>
        <dbReference type="EMBL" id="MEE6113794.1"/>
    </source>
</evidence>
<dbReference type="Proteomes" id="UP001352533">
    <property type="component" value="Unassembled WGS sequence"/>
</dbReference>
<sequence length="204" mass="24607">MIYKHICHKNKKIITILIILIVLTILLGFYCIEQKKYQMYVFRYVDDNDPNFPHKKFWFNAEQWLSDEENYLKISDSYILYKKGIKMPNTNIILQRLYVHFLIQKDITEEQLPYDDFLIEVGKSVHGHYLYSKFDRDSLKPTIHSFLINFHFKNIAYEAQLIWEMEKQDIIILGIYMHGSYNKMHNNYNYSDYLKGKPVPNGND</sequence>
<feature type="transmembrane region" description="Helical" evidence="1">
    <location>
        <begin position="12"/>
        <end position="30"/>
    </location>
</feature>
<accession>A0ABU7QT88</accession>